<gene>
    <name evidence="1" type="ORF">B0H17DRAFT_1087534</name>
</gene>
<organism evidence="1 2">
    <name type="scientific">Mycena rosella</name>
    <name type="common">Pink bonnet</name>
    <name type="synonym">Agaricus rosellus</name>
    <dbReference type="NCBI Taxonomy" id="1033263"/>
    <lineage>
        <taxon>Eukaryota</taxon>
        <taxon>Fungi</taxon>
        <taxon>Dikarya</taxon>
        <taxon>Basidiomycota</taxon>
        <taxon>Agaricomycotina</taxon>
        <taxon>Agaricomycetes</taxon>
        <taxon>Agaricomycetidae</taxon>
        <taxon>Agaricales</taxon>
        <taxon>Marasmiineae</taxon>
        <taxon>Mycenaceae</taxon>
        <taxon>Mycena</taxon>
    </lineage>
</organism>
<proteinExistence type="predicted"/>
<evidence type="ECO:0000313" key="2">
    <source>
        <dbReference type="Proteomes" id="UP001221757"/>
    </source>
</evidence>
<dbReference type="PANTHER" id="PTHR46579">
    <property type="entry name" value="F5/8 TYPE C DOMAIN-CONTAINING PROTEIN-RELATED"/>
    <property type="match status" value="1"/>
</dbReference>
<keyword evidence="2" id="KW-1185">Reference proteome</keyword>
<comment type="caution">
    <text evidence="1">The sequence shown here is derived from an EMBL/GenBank/DDBJ whole genome shotgun (WGS) entry which is preliminary data.</text>
</comment>
<name>A0AAD7CXV0_MYCRO</name>
<dbReference type="PANTHER" id="PTHR46579:SF1">
    <property type="entry name" value="F5_8 TYPE C DOMAIN-CONTAINING PROTEIN"/>
    <property type="match status" value="1"/>
</dbReference>
<accession>A0AAD7CXV0</accession>
<dbReference type="Proteomes" id="UP001221757">
    <property type="component" value="Unassembled WGS sequence"/>
</dbReference>
<protein>
    <submittedName>
        <fullName evidence="1">Uncharacterized protein</fullName>
    </submittedName>
</protein>
<sequence length="367" mass="41782">MGRCGEDRNFLRFATALKILVGSSIRIQSTDPPQGLEKAEKLLRDYLLGFSELYGPEEMKPNHHWAVHIPDQVRDYGPLYSFWAFLTDTGGKSQRINNWTGGLLEVSMMREFHRTAQLDGVLNGILDETSGPEKPLAMRLEHQFIRLLFGTGENKEALGTIEDAAAHERESTRVLAGSIAARAERIQNDGMHLGLVNYYNRHEHKVHLTRARPAEGNSQMLGSFAETYDYILPDLHPPHAQNGFQFNGEPYAREIRVIFRHKQTEVPSSEDTLLAFVAWMKPSTKTPLDDDEFIWYDFPELSVDTWLYNTYAQANDTDCPPCVLPLANIQCQVARGKIGYTDPPLSLVRFWLMEWATAPERKNKLCC</sequence>
<reference evidence="1" key="1">
    <citation type="submission" date="2023-03" db="EMBL/GenBank/DDBJ databases">
        <title>Massive genome expansion in bonnet fungi (Mycena s.s.) driven by repeated elements and novel gene families across ecological guilds.</title>
        <authorList>
            <consortium name="Lawrence Berkeley National Laboratory"/>
            <person name="Harder C.B."/>
            <person name="Miyauchi S."/>
            <person name="Viragh M."/>
            <person name="Kuo A."/>
            <person name="Thoen E."/>
            <person name="Andreopoulos B."/>
            <person name="Lu D."/>
            <person name="Skrede I."/>
            <person name="Drula E."/>
            <person name="Henrissat B."/>
            <person name="Morin E."/>
            <person name="Kohler A."/>
            <person name="Barry K."/>
            <person name="LaButti K."/>
            <person name="Morin E."/>
            <person name="Salamov A."/>
            <person name="Lipzen A."/>
            <person name="Mereny Z."/>
            <person name="Hegedus B."/>
            <person name="Baldrian P."/>
            <person name="Stursova M."/>
            <person name="Weitz H."/>
            <person name="Taylor A."/>
            <person name="Grigoriev I.V."/>
            <person name="Nagy L.G."/>
            <person name="Martin F."/>
            <person name="Kauserud H."/>
        </authorList>
    </citation>
    <scope>NUCLEOTIDE SEQUENCE</scope>
    <source>
        <strain evidence="1">CBHHK067</strain>
    </source>
</reference>
<evidence type="ECO:0000313" key="1">
    <source>
        <dbReference type="EMBL" id="KAJ7668843.1"/>
    </source>
</evidence>
<dbReference type="EMBL" id="JARKIE010000193">
    <property type="protein sequence ID" value="KAJ7668843.1"/>
    <property type="molecule type" value="Genomic_DNA"/>
</dbReference>
<dbReference type="AlphaFoldDB" id="A0AAD7CXV0"/>